<dbReference type="AlphaFoldDB" id="A0AAD9U3Q5"/>
<accession>A0AAD9U3Q5</accession>
<dbReference type="Proteomes" id="UP001280121">
    <property type="component" value="Unassembled WGS sequence"/>
</dbReference>
<protein>
    <submittedName>
        <fullName evidence="1">Uncharacterized protein</fullName>
    </submittedName>
</protein>
<evidence type="ECO:0000313" key="1">
    <source>
        <dbReference type="EMBL" id="KAK2646795.1"/>
    </source>
</evidence>
<sequence>MTSHDTSTASSQDDGRVSPVSHMMVNHVEDGNPRKNCYICEEDGEPLHEACERLKLLLSQCPHHEFTLVSREQLFYDGLLGLTQAIVDNACGGAMREKMAEEVLEIYGMLGQNSQQRSSRGEDKE</sequence>
<reference evidence="1" key="1">
    <citation type="journal article" date="2023" name="Plant J.">
        <title>Genome sequences and population genomics provide insights into the demographic history, inbreeding, and mutation load of two 'living fossil' tree species of Dipteronia.</title>
        <authorList>
            <person name="Feng Y."/>
            <person name="Comes H.P."/>
            <person name="Chen J."/>
            <person name="Zhu S."/>
            <person name="Lu R."/>
            <person name="Zhang X."/>
            <person name="Li P."/>
            <person name="Qiu J."/>
            <person name="Olsen K.M."/>
            <person name="Qiu Y."/>
        </authorList>
    </citation>
    <scope>NUCLEOTIDE SEQUENCE</scope>
    <source>
        <strain evidence="1">KIB01</strain>
    </source>
</reference>
<gene>
    <name evidence="1" type="ORF">Ddye_021990</name>
</gene>
<keyword evidence="2" id="KW-1185">Reference proteome</keyword>
<organism evidence="1 2">
    <name type="scientific">Dipteronia dyeriana</name>
    <dbReference type="NCBI Taxonomy" id="168575"/>
    <lineage>
        <taxon>Eukaryota</taxon>
        <taxon>Viridiplantae</taxon>
        <taxon>Streptophyta</taxon>
        <taxon>Embryophyta</taxon>
        <taxon>Tracheophyta</taxon>
        <taxon>Spermatophyta</taxon>
        <taxon>Magnoliopsida</taxon>
        <taxon>eudicotyledons</taxon>
        <taxon>Gunneridae</taxon>
        <taxon>Pentapetalae</taxon>
        <taxon>rosids</taxon>
        <taxon>malvids</taxon>
        <taxon>Sapindales</taxon>
        <taxon>Sapindaceae</taxon>
        <taxon>Hippocastanoideae</taxon>
        <taxon>Acereae</taxon>
        <taxon>Dipteronia</taxon>
    </lineage>
</organism>
<comment type="caution">
    <text evidence="1">The sequence shown here is derived from an EMBL/GenBank/DDBJ whole genome shotgun (WGS) entry which is preliminary data.</text>
</comment>
<evidence type="ECO:0000313" key="2">
    <source>
        <dbReference type="Proteomes" id="UP001280121"/>
    </source>
</evidence>
<name>A0AAD9U3Q5_9ROSI</name>
<proteinExistence type="predicted"/>
<dbReference type="EMBL" id="JANJYI010000006">
    <property type="protein sequence ID" value="KAK2646795.1"/>
    <property type="molecule type" value="Genomic_DNA"/>
</dbReference>